<evidence type="ECO:0000313" key="1">
    <source>
        <dbReference type="EMBL" id="KAG5384819.1"/>
    </source>
</evidence>
<organism evidence="1 2">
    <name type="scientific">Brassica rapa subsp. trilocularis</name>
    <dbReference type="NCBI Taxonomy" id="1813537"/>
    <lineage>
        <taxon>Eukaryota</taxon>
        <taxon>Viridiplantae</taxon>
        <taxon>Streptophyta</taxon>
        <taxon>Embryophyta</taxon>
        <taxon>Tracheophyta</taxon>
        <taxon>Spermatophyta</taxon>
        <taxon>Magnoliopsida</taxon>
        <taxon>eudicotyledons</taxon>
        <taxon>Gunneridae</taxon>
        <taxon>Pentapetalae</taxon>
        <taxon>rosids</taxon>
        <taxon>malvids</taxon>
        <taxon>Brassicales</taxon>
        <taxon>Brassicaceae</taxon>
        <taxon>Brassiceae</taxon>
        <taxon>Brassica</taxon>
    </lineage>
</organism>
<protein>
    <submittedName>
        <fullName evidence="1">Uncharacterized protein</fullName>
    </submittedName>
</protein>
<name>A0ABQ7LE53_BRACM</name>
<evidence type="ECO:0000313" key="2">
    <source>
        <dbReference type="Proteomes" id="UP000823674"/>
    </source>
</evidence>
<accession>A0ABQ7LE53</accession>
<dbReference type="Proteomes" id="UP000823674">
    <property type="component" value="Chromosome A09"/>
</dbReference>
<gene>
    <name evidence="1" type="primary">A09p041790.1_BraROA</name>
    <name evidence="1" type="ORF">IGI04_036289</name>
</gene>
<keyword evidence="2" id="KW-1185">Reference proteome</keyword>
<reference evidence="1 2" key="1">
    <citation type="submission" date="2021-03" db="EMBL/GenBank/DDBJ databases">
        <authorList>
            <person name="King G.J."/>
            <person name="Bancroft I."/>
            <person name="Baten A."/>
            <person name="Bloomfield J."/>
            <person name="Borpatragohain P."/>
            <person name="He Z."/>
            <person name="Irish N."/>
            <person name="Irwin J."/>
            <person name="Liu K."/>
            <person name="Mauleon R.P."/>
            <person name="Moore J."/>
            <person name="Morris R."/>
            <person name="Ostergaard L."/>
            <person name="Wang B."/>
            <person name="Wells R."/>
        </authorList>
    </citation>
    <scope>NUCLEOTIDE SEQUENCE [LARGE SCALE GENOMIC DNA]</scope>
    <source>
        <strain evidence="1">R-o-18</strain>
        <tissue evidence="1">Leaf</tissue>
    </source>
</reference>
<sequence>METMSLSRNGMDCGFKLGPGGESDKKHRWWSGTLWMWMATMKIMSLFSYSPPSVTQPTLLLKSPLHRGHLISDCHLSFQCGEFSRRAQLLLRVVLSARAHRLRAP</sequence>
<comment type="caution">
    <text evidence="1">The sequence shown here is derived from an EMBL/GenBank/DDBJ whole genome shotgun (WGS) entry which is preliminary data.</text>
</comment>
<proteinExistence type="predicted"/>
<dbReference type="EMBL" id="JADBGQ010000008">
    <property type="protein sequence ID" value="KAG5384819.1"/>
    <property type="molecule type" value="Genomic_DNA"/>
</dbReference>